<proteinExistence type="predicted"/>
<accession>A0AAD9Y1C1</accession>
<dbReference type="AlphaFoldDB" id="A0AAD9Y1C1"/>
<gene>
    <name evidence="2" type="ORF">CKAH01_09492</name>
</gene>
<feature type="region of interest" description="Disordered" evidence="1">
    <location>
        <begin position="1"/>
        <end position="32"/>
    </location>
</feature>
<comment type="caution">
    <text evidence="2">The sequence shown here is derived from an EMBL/GenBank/DDBJ whole genome shotgun (WGS) entry which is preliminary data.</text>
</comment>
<keyword evidence="3" id="KW-1185">Reference proteome</keyword>
<evidence type="ECO:0000313" key="2">
    <source>
        <dbReference type="EMBL" id="KAK2730378.1"/>
    </source>
</evidence>
<feature type="compositionally biased region" description="Basic and acidic residues" evidence="1">
    <location>
        <begin position="8"/>
        <end position="19"/>
    </location>
</feature>
<protein>
    <submittedName>
        <fullName evidence="2">Uncharacterized protein</fullName>
    </submittedName>
</protein>
<evidence type="ECO:0000256" key="1">
    <source>
        <dbReference type="SAM" id="MobiDB-lite"/>
    </source>
</evidence>
<evidence type="ECO:0000313" key="3">
    <source>
        <dbReference type="Proteomes" id="UP001281614"/>
    </source>
</evidence>
<sequence>MLSKMRRNTSDGEMTEHTRIGHITAMVEANSK</sequence>
<organism evidence="2 3">
    <name type="scientific">Colletotrichum kahawae</name>
    <name type="common">Coffee berry disease fungus</name>
    <dbReference type="NCBI Taxonomy" id="34407"/>
    <lineage>
        <taxon>Eukaryota</taxon>
        <taxon>Fungi</taxon>
        <taxon>Dikarya</taxon>
        <taxon>Ascomycota</taxon>
        <taxon>Pezizomycotina</taxon>
        <taxon>Sordariomycetes</taxon>
        <taxon>Hypocreomycetidae</taxon>
        <taxon>Glomerellales</taxon>
        <taxon>Glomerellaceae</taxon>
        <taxon>Colletotrichum</taxon>
        <taxon>Colletotrichum gloeosporioides species complex</taxon>
    </lineage>
</organism>
<reference evidence="2" key="1">
    <citation type="submission" date="2023-02" db="EMBL/GenBank/DDBJ databases">
        <title>Colletotrichum kahawae CIFC_Que2 genome sequencing and assembly.</title>
        <authorList>
            <person name="Baroncelli R."/>
        </authorList>
    </citation>
    <scope>NUCLEOTIDE SEQUENCE</scope>
    <source>
        <strain evidence="2">CIFC_Que2</strain>
    </source>
</reference>
<dbReference type="EMBL" id="VYYT01000666">
    <property type="protein sequence ID" value="KAK2730378.1"/>
    <property type="molecule type" value="Genomic_DNA"/>
</dbReference>
<name>A0AAD9Y1C1_COLKA</name>
<dbReference type="Proteomes" id="UP001281614">
    <property type="component" value="Unassembled WGS sequence"/>
</dbReference>